<gene>
    <name evidence="2" type="ORF">BO85DRAFT_510680</name>
</gene>
<feature type="compositionally biased region" description="Basic residues" evidence="1">
    <location>
        <begin position="33"/>
        <end position="48"/>
    </location>
</feature>
<dbReference type="AlphaFoldDB" id="A0A8G1R736"/>
<evidence type="ECO:0000313" key="2">
    <source>
        <dbReference type="EMBL" id="RAH59712.1"/>
    </source>
</evidence>
<dbReference type="PANTHER" id="PTHR37540">
    <property type="entry name" value="TRANSCRIPTION FACTOR (ACR-2), PUTATIVE-RELATED-RELATED"/>
    <property type="match status" value="1"/>
</dbReference>
<organism evidence="2 3">
    <name type="scientific">Aspergillus piperis CBS 112811</name>
    <dbReference type="NCBI Taxonomy" id="1448313"/>
    <lineage>
        <taxon>Eukaryota</taxon>
        <taxon>Fungi</taxon>
        <taxon>Dikarya</taxon>
        <taxon>Ascomycota</taxon>
        <taxon>Pezizomycotina</taxon>
        <taxon>Eurotiomycetes</taxon>
        <taxon>Eurotiomycetidae</taxon>
        <taxon>Eurotiales</taxon>
        <taxon>Aspergillaceae</taxon>
        <taxon>Aspergillus</taxon>
        <taxon>Aspergillus subgen. Circumdati</taxon>
    </lineage>
</organism>
<accession>A0A8G1R736</accession>
<name>A0A8G1R736_9EURO</name>
<reference evidence="2 3" key="1">
    <citation type="submission" date="2018-02" db="EMBL/GenBank/DDBJ databases">
        <title>The genomes of Aspergillus section Nigri reveals drivers in fungal speciation.</title>
        <authorList>
            <consortium name="DOE Joint Genome Institute"/>
            <person name="Vesth T.C."/>
            <person name="Nybo J."/>
            <person name="Theobald S."/>
            <person name="Brandl J."/>
            <person name="Frisvad J.C."/>
            <person name="Nielsen K.F."/>
            <person name="Lyhne E.K."/>
            <person name="Kogle M.E."/>
            <person name="Kuo A."/>
            <person name="Riley R."/>
            <person name="Clum A."/>
            <person name="Nolan M."/>
            <person name="Lipzen A."/>
            <person name="Salamov A."/>
            <person name="Henrissat B."/>
            <person name="Wiebenga A."/>
            <person name="De vries R.P."/>
            <person name="Grigoriev I.V."/>
            <person name="Mortensen U.H."/>
            <person name="Andersen M.R."/>
            <person name="Baker S.E."/>
        </authorList>
    </citation>
    <scope>NUCLEOTIDE SEQUENCE [LARGE SCALE GENOMIC DNA]</scope>
    <source>
        <strain evidence="2 3">CBS 112811</strain>
    </source>
</reference>
<dbReference type="InterPro" id="IPR021858">
    <property type="entry name" value="Fun_TF"/>
</dbReference>
<proteinExistence type="predicted"/>
<protein>
    <submittedName>
        <fullName evidence="2">Uncharacterized protein</fullName>
    </submittedName>
</protein>
<dbReference type="RefSeq" id="XP_025517634.1">
    <property type="nucleotide sequence ID" value="XM_025664560.1"/>
</dbReference>
<feature type="region of interest" description="Disordered" evidence="1">
    <location>
        <begin position="26"/>
        <end position="57"/>
    </location>
</feature>
<dbReference type="Proteomes" id="UP000249526">
    <property type="component" value="Unassembled WGS sequence"/>
</dbReference>
<dbReference type="PANTHER" id="PTHR37540:SF5">
    <property type="entry name" value="TRANSCRIPTION FACTOR DOMAIN-CONTAINING PROTEIN"/>
    <property type="match status" value="1"/>
</dbReference>
<evidence type="ECO:0000256" key="1">
    <source>
        <dbReference type="SAM" id="MobiDB-lite"/>
    </source>
</evidence>
<dbReference type="GeneID" id="37167962"/>
<evidence type="ECO:0000313" key="3">
    <source>
        <dbReference type="Proteomes" id="UP000249526"/>
    </source>
</evidence>
<dbReference type="EMBL" id="KZ825058">
    <property type="protein sequence ID" value="RAH59712.1"/>
    <property type="molecule type" value="Genomic_DNA"/>
</dbReference>
<keyword evidence="3" id="KW-1185">Reference proteome</keyword>
<sequence length="493" mass="55728">MDNIPSEVVFSTGPLPSESVVFEYTNGPLKISPPKRRGRPAGSRKKKQHLEGSRRRPAAASNFKFINLGPTLAPIDEEERTTIRSHTMINRSRQDQRKAEITPGVTSLELSRLTHIHIPHAYPQKNQTDPFDTLPITMEPYMLDLFAFYEYWVPMLFQDSAMLHVVLACGSLFTMDLQRFRASPAFIWHISRAMSIVRKRLVNSVDPPSDETIVAVASIAIAKKAAGQHDQWEVDMRILKALIDMRGGLDALNDKPMVQGKIYRADISGSLDGGRKPIFSDRFQQSPIPNPHDYHLAQGFQELDRLLHIDSALKAVIHDMESLVEEFSSITKSSGQTVVARIRFWLTSIQYALLSMQYGDDCPRTQAQEVCRLSLLLLMNAVFHESPPGASTSDVLISQLRQFLENAEVLYWLPPTFHLWTLYLAACNVASPTIRAWSIEAIAELVLQIGISDEEEFSQQLTLFPFDPLTLHVTCPTIWDDVQYFVQTQTARP</sequence>
<dbReference type="Pfam" id="PF11951">
    <property type="entry name" value="Fungal_trans_2"/>
    <property type="match status" value="1"/>
</dbReference>